<dbReference type="RefSeq" id="WP_020646473.1">
    <property type="nucleotide sequence ID" value="NZ_QHHU01000001.1"/>
</dbReference>
<proteinExistence type="predicted"/>
<reference evidence="1 2" key="1">
    <citation type="submission" date="2018-05" db="EMBL/GenBank/DDBJ databases">
        <title>Evolution of GPA BGCs.</title>
        <authorList>
            <person name="Waglechner N."/>
            <person name="Wright G.D."/>
        </authorList>
    </citation>
    <scope>NUCLEOTIDE SEQUENCE [LARGE SCALE GENOMIC DNA]</scope>
    <source>
        <strain evidence="1 2">DSM 5908</strain>
    </source>
</reference>
<dbReference type="EMBL" id="QHHU01000001">
    <property type="protein sequence ID" value="RSM50882.1"/>
    <property type="molecule type" value="Genomic_DNA"/>
</dbReference>
<evidence type="ECO:0000313" key="2">
    <source>
        <dbReference type="Proteomes" id="UP000286716"/>
    </source>
</evidence>
<dbReference type="InterPro" id="IPR039498">
    <property type="entry name" value="NTP_transf_5"/>
</dbReference>
<gene>
    <name evidence="1" type="ORF">DMA12_01710</name>
</gene>
<organism evidence="1 2">
    <name type="scientific">Amycolatopsis balhimycina DSM 5908</name>
    <dbReference type="NCBI Taxonomy" id="1081091"/>
    <lineage>
        <taxon>Bacteria</taxon>
        <taxon>Bacillati</taxon>
        <taxon>Actinomycetota</taxon>
        <taxon>Actinomycetes</taxon>
        <taxon>Pseudonocardiales</taxon>
        <taxon>Pseudonocardiaceae</taxon>
        <taxon>Amycolatopsis</taxon>
    </lineage>
</organism>
<sequence length="386" mass="43752">MDGNESRADEKVWELLEHISIADPGNEAFRKAVQLAPRVDDPDELLAQAARHALVPALADFLVQADLLRLVPHHAQRHLLGTLHWNRFKTRRHVAEAERVTTAFRSEGVRVACTKGIVCQASLYDGRGIRHFGDIDLMVLPEHRDKAAEVLYRLGYAGAKKYDHRTGELMEISRSVQVMYQLYPDHLPHFFRIPADDEGMPYFMVDVAYNLTWYGSSWQVPMAQVLDEVAGVDSRSASGRVTLPALDAPYGFLFVVLHLFREGWFERTIREKDVRLGQCADVWRFWERFGRDRVADIRKVVAEHALEPAVAWVCRHVDDVYHSTITGELGLDGYCDDDWLHSAGATDGGHLVWQGSLRDRLRGRRPLVLRPGAEPLFAAAARFSPA</sequence>
<keyword evidence="2" id="KW-1185">Reference proteome</keyword>
<protein>
    <recommendedName>
        <fullName evidence="3">Nucleotidyltransferase family protein</fullName>
    </recommendedName>
</protein>
<dbReference type="AlphaFoldDB" id="A0A428X6D7"/>
<name>A0A428X6D7_AMYBA</name>
<dbReference type="Proteomes" id="UP000286716">
    <property type="component" value="Unassembled WGS sequence"/>
</dbReference>
<accession>A0A428X6D7</accession>
<evidence type="ECO:0000313" key="1">
    <source>
        <dbReference type="EMBL" id="RSM50882.1"/>
    </source>
</evidence>
<comment type="caution">
    <text evidence="1">The sequence shown here is derived from an EMBL/GenBank/DDBJ whole genome shotgun (WGS) entry which is preliminary data.</text>
</comment>
<dbReference type="Pfam" id="PF14907">
    <property type="entry name" value="NTP_transf_5"/>
    <property type="match status" value="1"/>
</dbReference>
<evidence type="ECO:0008006" key="3">
    <source>
        <dbReference type="Google" id="ProtNLM"/>
    </source>
</evidence>
<dbReference type="OrthoDB" id="3963523at2"/>